<protein>
    <submittedName>
        <fullName evidence="2">Uncharacterized protein</fullName>
    </submittedName>
</protein>
<comment type="caution">
    <text evidence="2">The sequence shown here is derived from an EMBL/GenBank/DDBJ whole genome shotgun (WGS) entry which is preliminary data.</text>
</comment>
<keyword evidence="1" id="KW-0175">Coiled coil</keyword>
<sequence length="273" mass="31768">MSYNHRIRQGGEMAMISLQENMELKRIAQALERLLQHLDEEKRSAIQSKLKHKMNLSMEMRLFQRIVAVYQEEEIIKRECALKRKSSCRLSKQIQLVFLRFLMEHSPVIEFELDGGFIIGKKAGKVMLAIKLFPHLGGYRGKAWYKMIDKVAREACKQYQIDSGQVYLFVSSLVNSIDVRDVKELTGKSYRSSSDILSIQHRSILYEYLRLYLGRITGLKEPDKQIYFLCANIHPNMVSLQVKNDDSDGIGMEQQDWLKPSIAELIHVIEKKK</sequence>
<evidence type="ECO:0000313" key="2">
    <source>
        <dbReference type="EMBL" id="MCZ0832834.1"/>
    </source>
</evidence>
<organism evidence="2 3">
    <name type="scientific">Brevibacillus halotolerans</name>
    <dbReference type="NCBI Taxonomy" id="1507437"/>
    <lineage>
        <taxon>Bacteria</taxon>
        <taxon>Bacillati</taxon>
        <taxon>Bacillota</taxon>
        <taxon>Bacilli</taxon>
        <taxon>Bacillales</taxon>
        <taxon>Paenibacillaceae</taxon>
        <taxon>Brevibacillus</taxon>
    </lineage>
</organism>
<dbReference type="EMBL" id="JAPTNG010000017">
    <property type="protein sequence ID" value="MCZ0832834.1"/>
    <property type="molecule type" value="Genomic_DNA"/>
</dbReference>
<name>A0ABT4I1A2_9BACL</name>
<keyword evidence="3" id="KW-1185">Reference proteome</keyword>
<proteinExistence type="predicted"/>
<gene>
    <name evidence="2" type="ORF">O0535_19065</name>
</gene>
<feature type="coiled-coil region" evidence="1">
    <location>
        <begin position="21"/>
        <end position="48"/>
    </location>
</feature>
<evidence type="ECO:0000313" key="3">
    <source>
        <dbReference type="Proteomes" id="UP001067708"/>
    </source>
</evidence>
<evidence type="ECO:0000256" key="1">
    <source>
        <dbReference type="SAM" id="Coils"/>
    </source>
</evidence>
<reference evidence="2" key="1">
    <citation type="submission" date="2022-09" db="EMBL/GenBank/DDBJ databases">
        <title>Genome analysis and characterization of larvicidal activity of Brevibacillus strains.</title>
        <authorList>
            <person name="Patrusheva E.V."/>
            <person name="Izotova A.O."/>
            <person name="Toshchakov S.V."/>
            <person name="Sineoky S.P."/>
        </authorList>
    </citation>
    <scope>NUCLEOTIDE SEQUENCE</scope>
    <source>
        <strain evidence="2">VKPM_B-13244</strain>
    </source>
</reference>
<accession>A0ABT4I1A2</accession>
<dbReference type="Proteomes" id="UP001067708">
    <property type="component" value="Unassembled WGS sequence"/>
</dbReference>